<gene>
    <name evidence="4" type="primary">smf</name>
    <name evidence="4" type="ordered locus">SYNW1977</name>
</gene>
<dbReference type="STRING" id="84588.SYNW1977"/>
<dbReference type="NCBIfam" id="TIGR00732">
    <property type="entry name" value="dprA"/>
    <property type="match status" value="1"/>
</dbReference>
<feature type="domain" description="Smf/DprA SLOG" evidence="2">
    <location>
        <begin position="77"/>
        <end position="289"/>
    </location>
</feature>
<dbReference type="Proteomes" id="UP000001422">
    <property type="component" value="Chromosome"/>
</dbReference>
<name>Q7U4T6_PARMW</name>
<dbReference type="AlphaFoldDB" id="Q7U4T6"/>
<evidence type="ECO:0000259" key="3">
    <source>
        <dbReference type="Pfam" id="PF17782"/>
    </source>
</evidence>
<evidence type="ECO:0000313" key="5">
    <source>
        <dbReference type="Proteomes" id="UP000001422"/>
    </source>
</evidence>
<accession>Q7U4T6</accession>
<dbReference type="InterPro" id="IPR041614">
    <property type="entry name" value="DprA_WH"/>
</dbReference>
<dbReference type="GO" id="GO:0009294">
    <property type="term" value="P:DNA-mediated transformation"/>
    <property type="evidence" value="ECO:0007669"/>
    <property type="project" value="InterPro"/>
</dbReference>
<dbReference type="EMBL" id="BX569694">
    <property type="protein sequence ID" value="CAE08492.1"/>
    <property type="molecule type" value="Genomic_DNA"/>
</dbReference>
<dbReference type="SUPFAM" id="SSF102405">
    <property type="entry name" value="MCP/YpsA-like"/>
    <property type="match status" value="1"/>
</dbReference>
<comment type="similarity">
    <text evidence="1">Belongs to the DprA/Smf family.</text>
</comment>
<dbReference type="PANTHER" id="PTHR43022:SF1">
    <property type="entry name" value="PROTEIN SMF"/>
    <property type="match status" value="1"/>
</dbReference>
<organism evidence="4 5">
    <name type="scientific">Parasynechococcus marenigrum (strain WH8102)</name>
    <dbReference type="NCBI Taxonomy" id="84588"/>
    <lineage>
        <taxon>Bacteria</taxon>
        <taxon>Bacillati</taxon>
        <taxon>Cyanobacteriota</taxon>
        <taxon>Cyanophyceae</taxon>
        <taxon>Synechococcales</taxon>
        <taxon>Prochlorococcaceae</taxon>
        <taxon>Parasynechococcus</taxon>
        <taxon>Parasynechococcus marenigrum</taxon>
    </lineage>
</organism>
<feature type="domain" description="DprA winged helix" evidence="3">
    <location>
        <begin position="298"/>
        <end position="346"/>
    </location>
</feature>
<dbReference type="KEGG" id="syw:SYNW1977"/>
<keyword evidence="5" id="KW-1185">Reference proteome</keyword>
<evidence type="ECO:0000256" key="1">
    <source>
        <dbReference type="ARBA" id="ARBA00006525"/>
    </source>
</evidence>
<sequence>MRGWWWAWSGCPGIGSSRMAALQVAAVEHGVGLDDCWAWSRERLAQVLSWPDPLLDKVERYRRLHGSSPQLKIPSNVLTPLDQIWPQGLNKLDRPPLVLHQQGRADVLAWLGQRRAVAVVGTRAASDHGLRMAEHLGSVLAGAGWPVVSGLAEGIDAAAHRGCLAADGVPVAVLGTPLDRVYPRHHQALQEEVARNGLLLSERQPGESVQRGHFAARNRLLVSLSCALVVVECPDRSGALISARLAAEQQCPVWVVPGDAGRWSSRGSNRLLQNAAAPLLSPKELVEHLGPGPFHRANATAPALVKALGAGASIEQLQQTLKLPAGRLASDLLELELAGQVVCESGFLWKPCRP</sequence>
<evidence type="ECO:0000313" key="4">
    <source>
        <dbReference type="EMBL" id="CAE08492.1"/>
    </source>
</evidence>
<dbReference type="InterPro" id="IPR057666">
    <property type="entry name" value="DrpA_SLOG"/>
</dbReference>
<dbReference type="HOGENOM" id="CLU_029601_0_3_3"/>
<evidence type="ECO:0000259" key="2">
    <source>
        <dbReference type="Pfam" id="PF02481"/>
    </source>
</evidence>
<dbReference type="eggNOG" id="COG0758">
    <property type="taxonomic scope" value="Bacteria"/>
</dbReference>
<dbReference type="Pfam" id="PF02481">
    <property type="entry name" value="DNA_processg_A"/>
    <property type="match status" value="1"/>
</dbReference>
<dbReference type="PANTHER" id="PTHR43022">
    <property type="entry name" value="PROTEIN SMF"/>
    <property type="match status" value="1"/>
</dbReference>
<protein>
    <submittedName>
        <fullName evidence="4">DNA processing protein (Smf family)</fullName>
    </submittedName>
</protein>
<reference evidence="4 5" key="1">
    <citation type="journal article" date="2003" name="Nature">
        <title>The genome of a motile marine Synechococcus.</title>
        <authorList>
            <person name="Palenik B."/>
            <person name="Brahamsha B."/>
            <person name="Larimer F."/>
            <person name="Land M."/>
            <person name="Hauser L."/>
            <person name="Chain P."/>
            <person name="Lamerdin J."/>
            <person name="Regala W."/>
            <person name="Allen E.A."/>
            <person name="McCarren J."/>
            <person name="Paulsen I."/>
            <person name="Dufresne A."/>
            <person name="Partensky F."/>
            <person name="Webb E."/>
            <person name="Waterbury J."/>
        </authorList>
    </citation>
    <scope>NUCLEOTIDE SEQUENCE [LARGE SCALE GENOMIC DNA]</scope>
    <source>
        <strain evidence="4 5">WH8102</strain>
    </source>
</reference>
<dbReference type="Pfam" id="PF17782">
    <property type="entry name" value="WHD_DprA"/>
    <property type="match status" value="1"/>
</dbReference>
<proteinExistence type="inferred from homology"/>
<dbReference type="InterPro" id="IPR003488">
    <property type="entry name" value="DprA"/>
</dbReference>
<dbReference type="Gene3D" id="3.40.50.450">
    <property type="match status" value="1"/>
</dbReference>